<dbReference type="Gene3D" id="3.90.550.20">
    <property type="match status" value="1"/>
</dbReference>
<name>A0A9W9J530_9EURO</name>
<keyword evidence="2" id="KW-1185">Reference proteome</keyword>
<dbReference type="Pfam" id="PF05704">
    <property type="entry name" value="Caps_synth"/>
    <property type="match status" value="1"/>
</dbReference>
<dbReference type="SUPFAM" id="SSF53448">
    <property type="entry name" value="Nucleotide-diphospho-sugar transferases"/>
    <property type="match status" value="1"/>
</dbReference>
<accession>A0A9W9J530</accession>
<sequence>MDHLIPSGMHPIPSNLLDLRSDADIDLHLLHPQPVNGVKNIWFFWHSGYANMLPYTQRTVRAWHRRFTKQGWTVRVIDRLTGSKSNIAEFLDITDSTLFPRAFTEETITGPYALQHTSDLVRWPLLLRYGGIYADVGMMQIGDLDTLWNKTIGNPDSPYEVLSYTPSGQGHYSLCNYFLAALPNNTLFERCHRLLLALWGADGGKTSTNGMHASPLLRGVPLMGGDSTITEDDGTVIGPAEVSRLLTDYIIQGQVATAVMGLVDTEDNWDGPAYCVKHFYAIEFMEGSQLINELTAWNGQGAFDLLSLPIPGEGEDESKKQKKAHQIVVACLSRSFGFKLAHGLILRVSKVTLGSLWRDNPGSDVVPGTYAAWLRHGIAYWDKNNVPDPVSLSLIPPTKVVRLLM</sequence>
<dbReference type="InterPro" id="IPR008441">
    <property type="entry name" value="AfumC-like_glycosyl_Trfase"/>
</dbReference>
<reference evidence="1" key="1">
    <citation type="submission" date="2022-11" db="EMBL/GenBank/DDBJ databases">
        <authorList>
            <person name="Petersen C."/>
        </authorList>
    </citation>
    <scope>NUCLEOTIDE SEQUENCE</scope>
    <source>
        <strain evidence="1">IBT 16849</strain>
    </source>
</reference>
<dbReference type="EMBL" id="JAPQKP010000005">
    <property type="protein sequence ID" value="KAJ5189947.1"/>
    <property type="molecule type" value="Genomic_DNA"/>
</dbReference>
<protein>
    <submittedName>
        <fullName evidence="1">Capsular polysaccharide synthesis</fullName>
    </submittedName>
</protein>
<dbReference type="GO" id="GO:0016757">
    <property type="term" value="F:glycosyltransferase activity"/>
    <property type="evidence" value="ECO:0007669"/>
    <property type="project" value="InterPro"/>
</dbReference>
<proteinExistence type="predicted"/>
<comment type="caution">
    <text evidence="1">The sequence shown here is derived from an EMBL/GenBank/DDBJ whole genome shotgun (WGS) entry which is preliminary data.</text>
</comment>
<dbReference type="AlphaFoldDB" id="A0A9W9J530"/>
<gene>
    <name evidence="1" type="ORF">N7472_008961</name>
</gene>
<evidence type="ECO:0000313" key="2">
    <source>
        <dbReference type="Proteomes" id="UP001150879"/>
    </source>
</evidence>
<dbReference type="InterPro" id="IPR029044">
    <property type="entry name" value="Nucleotide-diphossugar_trans"/>
</dbReference>
<evidence type="ECO:0000313" key="1">
    <source>
        <dbReference type="EMBL" id="KAJ5189947.1"/>
    </source>
</evidence>
<organism evidence="1 2">
    <name type="scientific">Penicillium cf. griseofulvum</name>
    <dbReference type="NCBI Taxonomy" id="2972120"/>
    <lineage>
        <taxon>Eukaryota</taxon>
        <taxon>Fungi</taxon>
        <taxon>Dikarya</taxon>
        <taxon>Ascomycota</taxon>
        <taxon>Pezizomycotina</taxon>
        <taxon>Eurotiomycetes</taxon>
        <taxon>Eurotiomycetidae</taxon>
        <taxon>Eurotiales</taxon>
        <taxon>Aspergillaceae</taxon>
        <taxon>Penicillium</taxon>
    </lineage>
</organism>
<dbReference type="Proteomes" id="UP001150879">
    <property type="component" value="Unassembled WGS sequence"/>
</dbReference>
<reference evidence="1" key="2">
    <citation type="journal article" date="2023" name="IMA Fungus">
        <title>Comparative genomic study of the Penicillium genus elucidates a diverse pangenome and 15 lateral gene transfer events.</title>
        <authorList>
            <person name="Petersen C."/>
            <person name="Sorensen T."/>
            <person name="Nielsen M.R."/>
            <person name="Sondergaard T.E."/>
            <person name="Sorensen J.L."/>
            <person name="Fitzpatrick D.A."/>
            <person name="Frisvad J.C."/>
            <person name="Nielsen K.L."/>
        </authorList>
    </citation>
    <scope>NUCLEOTIDE SEQUENCE</scope>
    <source>
        <strain evidence="1">IBT 16849</strain>
    </source>
</reference>
<dbReference type="OrthoDB" id="409543at2759"/>